<comment type="caution">
    <text evidence="2">The sequence shown here is derived from an EMBL/GenBank/DDBJ whole genome shotgun (WGS) entry which is preliminary data.</text>
</comment>
<keyword evidence="3" id="KW-1185">Reference proteome</keyword>
<dbReference type="PANTHER" id="PTHR34310">
    <property type="entry name" value="DUF427 DOMAIN PROTEIN (AFU_ORTHOLOGUE AFUA_3G02220)"/>
    <property type="match status" value="1"/>
</dbReference>
<proteinExistence type="predicted"/>
<feature type="domain" description="DUF427" evidence="1">
    <location>
        <begin position="156"/>
        <end position="249"/>
    </location>
</feature>
<name>A0A4S4K431_9APHY</name>
<dbReference type="AlphaFoldDB" id="A0A4S4K431"/>
<evidence type="ECO:0000259" key="1">
    <source>
        <dbReference type="Pfam" id="PF04248"/>
    </source>
</evidence>
<dbReference type="Proteomes" id="UP000309038">
    <property type="component" value="Unassembled WGS sequence"/>
</dbReference>
<gene>
    <name evidence="2" type="ORF">EW026_g8470</name>
</gene>
<dbReference type="EMBL" id="SGPJ01001294">
    <property type="protein sequence ID" value="THG92441.1"/>
    <property type="molecule type" value="Genomic_DNA"/>
</dbReference>
<sequence>SEISWLALSYFDVANAGNGFTVFSPTIMSCFTLPHLESSPKRVRVLFGGQYIVDTQDAKLVWVKPNYPNYFFKAEDLSDKFLVEAFRSWQHELYDIVVGERRAEAAVTKYLEGDFNGLVSIEFGAVDAWFEEEEQIFVHPKDPYKRVDVLQSSRHIRVEINGQELANTTKPRLLFETGLQVRTYVPKTDCRMDLLAQSELTTACPYKGVANYYHVRLPDGTVSENSVWWYRTPQLECAEIKGFLAFYDEKLDVWVDGVLQKRRSA</sequence>
<accession>A0A4S4K431</accession>
<dbReference type="InterPro" id="IPR007361">
    <property type="entry name" value="DUF427"/>
</dbReference>
<protein>
    <recommendedName>
        <fullName evidence="1">DUF427 domain-containing protein</fullName>
    </recommendedName>
</protein>
<evidence type="ECO:0000313" key="2">
    <source>
        <dbReference type="EMBL" id="THG92441.1"/>
    </source>
</evidence>
<dbReference type="Pfam" id="PF04248">
    <property type="entry name" value="NTP_transf_9"/>
    <property type="match status" value="1"/>
</dbReference>
<organism evidence="2 3">
    <name type="scientific">Hermanssonia centrifuga</name>
    <dbReference type="NCBI Taxonomy" id="98765"/>
    <lineage>
        <taxon>Eukaryota</taxon>
        <taxon>Fungi</taxon>
        <taxon>Dikarya</taxon>
        <taxon>Basidiomycota</taxon>
        <taxon>Agaricomycotina</taxon>
        <taxon>Agaricomycetes</taxon>
        <taxon>Polyporales</taxon>
        <taxon>Meruliaceae</taxon>
        <taxon>Hermanssonia</taxon>
    </lineage>
</organism>
<evidence type="ECO:0000313" key="3">
    <source>
        <dbReference type="Proteomes" id="UP000309038"/>
    </source>
</evidence>
<dbReference type="Gene3D" id="2.170.150.40">
    <property type="entry name" value="Domain of unknown function (DUF427)"/>
    <property type="match status" value="2"/>
</dbReference>
<dbReference type="InterPro" id="IPR038694">
    <property type="entry name" value="DUF427_sf"/>
</dbReference>
<dbReference type="PANTHER" id="PTHR34310:SF9">
    <property type="entry name" value="BLR5716 PROTEIN"/>
    <property type="match status" value="1"/>
</dbReference>
<reference evidence="2 3" key="1">
    <citation type="submission" date="2019-02" db="EMBL/GenBank/DDBJ databases">
        <title>Genome sequencing of the rare red list fungi Phlebia centrifuga.</title>
        <authorList>
            <person name="Buettner E."/>
            <person name="Kellner H."/>
        </authorList>
    </citation>
    <scope>NUCLEOTIDE SEQUENCE [LARGE SCALE GENOMIC DNA]</scope>
    <source>
        <strain evidence="2 3">DSM 108282</strain>
    </source>
</reference>
<feature type="non-terminal residue" evidence="2">
    <location>
        <position position="1"/>
    </location>
</feature>